<accession>A0ABD7AX23</accession>
<reference evidence="2" key="1">
    <citation type="submission" date="2020-06" db="EMBL/GenBank/DDBJ databases">
        <title>REHAB project genomes.</title>
        <authorList>
            <person name="Shaw L.P."/>
        </authorList>
    </citation>
    <scope>NUCLEOTIDE SEQUENCE [LARGE SCALE GENOMIC DNA]</scope>
    <source>
        <strain evidence="2">RHBSTW-00334</strain>
    </source>
</reference>
<evidence type="ECO:0000313" key="2">
    <source>
        <dbReference type="Proteomes" id="UP000512043"/>
    </source>
</evidence>
<name>A0ABD7AX23_CITFR</name>
<dbReference type="EMBL" id="CP056597">
    <property type="protein sequence ID" value="QLY36157.1"/>
    <property type="molecule type" value="Genomic_DNA"/>
</dbReference>
<evidence type="ECO:0000313" key="1">
    <source>
        <dbReference type="EMBL" id="QLY36157.1"/>
    </source>
</evidence>
<proteinExistence type="predicted"/>
<dbReference type="Proteomes" id="UP000512043">
    <property type="component" value="Chromosome"/>
</dbReference>
<dbReference type="AlphaFoldDB" id="A0ABD7AX23"/>
<organism evidence="1 2">
    <name type="scientific">Citrobacter freundii</name>
    <dbReference type="NCBI Taxonomy" id="546"/>
    <lineage>
        <taxon>Bacteria</taxon>
        <taxon>Pseudomonadati</taxon>
        <taxon>Pseudomonadota</taxon>
        <taxon>Gammaproteobacteria</taxon>
        <taxon>Enterobacterales</taxon>
        <taxon>Enterobacteriaceae</taxon>
        <taxon>Citrobacter</taxon>
        <taxon>Citrobacter freundii complex</taxon>
    </lineage>
</organism>
<gene>
    <name evidence="1" type="ORF">HV164_06325</name>
</gene>
<sequence>MQIRFQGEDDLEQALHEIHRRACEYEGPLMHQFIELARISAPVEPDEPLREAPLDGTQHDGVAADAKLREIKERFEEALSLLMVLAFPVHSGTEQVVRDELNQALGHEQQIDSLKMRVGNRKLSLRSKLGRRPTKQQVALRNALLEFLPRQTLEEL</sequence>
<dbReference type="RefSeq" id="WP_071033588.1">
    <property type="nucleotide sequence ID" value="NZ_CP024679.1"/>
</dbReference>
<protein>
    <submittedName>
        <fullName evidence="1">Uncharacterized protein</fullName>
    </submittedName>
</protein>